<dbReference type="STRING" id="1121357.SAMN05661109_02290"/>
<dbReference type="Proteomes" id="UP000198929">
    <property type="component" value="Unassembled WGS sequence"/>
</dbReference>
<evidence type="ECO:0000313" key="2">
    <source>
        <dbReference type="Proteomes" id="UP000198929"/>
    </source>
</evidence>
<accession>A0A1H9VLD9</accession>
<protein>
    <recommendedName>
        <fullName evidence="3">EcsC protein family protein</fullName>
    </recommendedName>
</protein>
<reference evidence="2" key="1">
    <citation type="submission" date="2016-10" db="EMBL/GenBank/DDBJ databases">
        <authorList>
            <person name="Varghese N."/>
            <person name="Submissions S."/>
        </authorList>
    </citation>
    <scope>NUCLEOTIDE SEQUENCE [LARGE SCALE GENOMIC DNA]</scope>
    <source>
        <strain evidence="2">DSM 20524</strain>
    </source>
</reference>
<proteinExistence type="predicted"/>
<evidence type="ECO:0008006" key="3">
    <source>
        <dbReference type="Google" id="ProtNLM"/>
    </source>
</evidence>
<gene>
    <name evidence="1" type="ORF">SAMN05661109_02290</name>
</gene>
<dbReference type="AlphaFoldDB" id="A0A1H9VLD9"/>
<name>A0A1H9VLD9_9CORY</name>
<evidence type="ECO:0000313" key="1">
    <source>
        <dbReference type="EMBL" id="SES22610.1"/>
    </source>
</evidence>
<sequence length="284" mass="31044">MLSNARNRFEEVKDVLPNLSDLEPEEAAKRLFFELASLRAVRIDREHFLRTELHKAGIGEQQIAESLATTPVQAGISAKILEKIAQSSIRFETNRSSAASFLFGLPGGVALLATVPVDTAQYFVHALRIMQKLAYVNGWQDFFEDSRSIDDETLAEIGLLIGVMMGIGGANVGLNRFLTSVAAPEVQKRVARQALTKTAWYPTLKRVLRTIGIRVTRDSVGKAVGKAVPVVGGVVSASVTFIALRTQSDRLRKTLRKVAPPGVDAPEYLKALNQSDESQQGTTR</sequence>
<dbReference type="EMBL" id="FOGQ01000013">
    <property type="protein sequence ID" value="SES22610.1"/>
    <property type="molecule type" value="Genomic_DNA"/>
</dbReference>
<organism evidence="1 2">
    <name type="scientific">Corynebacterium cystitidis DSM 20524</name>
    <dbReference type="NCBI Taxonomy" id="1121357"/>
    <lineage>
        <taxon>Bacteria</taxon>
        <taxon>Bacillati</taxon>
        <taxon>Actinomycetota</taxon>
        <taxon>Actinomycetes</taxon>
        <taxon>Mycobacteriales</taxon>
        <taxon>Corynebacteriaceae</taxon>
        <taxon>Corynebacterium</taxon>
    </lineage>
</organism>
<keyword evidence="2" id="KW-1185">Reference proteome</keyword>